<dbReference type="AlphaFoldDB" id="A0AAE1KG81"/>
<reference evidence="2" key="1">
    <citation type="submission" date="2023-10" db="EMBL/GenBank/DDBJ databases">
        <title>Genome assemblies of two species of porcelain crab, Petrolisthes cinctipes and Petrolisthes manimaculis (Anomura: Porcellanidae).</title>
        <authorList>
            <person name="Angst P."/>
        </authorList>
    </citation>
    <scope>NUCLEOTIDE SEQUENCE</scope>
    <source>
        <strain evidence="2">PB745_01</strain>
        <tissue evidence="2">Gill</tissue>
    </source>
</reference>
<gene>
    <name evidence="2" type="ORF">Pcinc_022276</name>
</gene>
<comment type="caution">
    <text evidence="2">The sequence shown here is derived from an EMBL/GenBank/DDBJ whole genome shotgun (WGS) entry which is preliminary data.</text>
</comment>
<evidence type="ECO:0000256" key="1">
    <source>
        <dbReference type="SAM" id="MobiDB-lite"/>
    </source>
</evidence>
<sequence>MGCRGGLVGLRIPALVAPPEMADNPLRTGASSSARRKQANPRRKQVLPLDDTVRCYCCCHCRRHLPAYCRDVLQYRPWARIDPSAPTTTTPSAPRPVR</sequence>
<dbReference type="Proteomes" id="UP001286313">
    <property type="component" value="Unassembled WGS sequence"/>
</dbReference>
<organism evidence="2 3">
    <name type="scientific">Petrolisthes cinctipes</name>
    <name type="common">Flat porcelain crab</name>
    <dbReference type="NCBI Taxonomy" id="88211"/>
    <lineage>
        <taxon>Eukaryota</taxon>
        <taxon>Metazoa</taxon>
        <taxon>Ecdysozoa</taxon>
        <taxon>Arthropoda</taxon>
        <taxon>Crustacea</taxon>
        <taxon>Multicrustacea</taxon>
        <taxon>Malacostraca</taxon>
        <taxon>Eumalacostraca</taxon>
        <taxon>Eucarida</taxon>
        <taxon>Decapoda</taxon>
        <taxon>Pleocyemata</taxon>
        <taxon>Anomura</taxon>
        <taxon>Galatheoidea</taxon>
        <taxon>Porcellanidae</taxon>
        <taxon>Petrolisthes</taxon>
    </lineage>
</organism>
<keyword evidence="3" id="KW-1185">Reference proteome</keyword>
<dbReference type="EMBL" id="JAWQEG010002334">
    <property type="protein sequence ID" value="KAK3872664.1"/>
    <property type="molecule type" value="Genomic_DNA"/>
</dbReference>
<evidence type="ECO:0000313" key="2">
    <source>
        <dbReference type="EMBL" id="KAK3872664.1"/>
    </source>
</evidence>
<protein>
    <submittedName>
        <fullName evidence="2">Uncharacterized protein</fullName>
    </submittedName>
</protein>
<feature type="region of interest" description="Disordered" evidence="1">
    <location>
        <begin position="19"/>
        <end position="44"/>
    </location>
</feature>
<evidence type="ECO:0000313" key="3">
    <source>
        <dbReference type="Proteomes" id="UP001286313"/>
    </source>
</evidence>
<proteinExistence type="predicted"/>
<accession>A0AAE1KG81</accession>
<feature type="compositionally biased region" description="Basic residues" evidence="1">
    <location>
        <begin position="34"/>
        <end position="44"/>
    </location>
</feature>
<name>A0AAE1KG81_PETCI</name>